<dbReference type="EMBL" id="JAFLCK010000010">
    <property type="protein sequence ID" value="MBN8660443.1"/>
    <property type="molecule type" value="Genomic_DNA"/>
</dbReference>
<keyword evidence="4 8" id="KW-0413">Isomerase</keyword>
<dbReference type="SUPFAM" id="SSF50891">
    <property type="entry name" value="Cyclophilin-like"/>
    <property type="match status" value="1"/>
</dbReference>
<feature type="domain" description="PPIase cyclophilin-type" evidence="7">
    <location>
        <begin position="262"/>
        <end position="389"/>
    </location>
</feature>
<proteinExistence type="predicted"/>
<dbReference type="Proteomes" id="UP000664277">
    <property type="component" value="Unassembled WGS sequence"/>
</dbReference>
<accession>A0A8J7PEX5</accession>
<dbReference type="EC" id="5.2.1.8" evidence="2"/>
<dbReference type="AlphaFoldDB" id="A0A8J7PEX5"/>
<dbReference type="InterPro" id="IPR044666">
    <property type="entry name" value="Cyclophilin_A-like"/>
</dbReference>
<evidence type="ECO:0000256" key="3">
    <source>
        <dbReference type="ARBA" id="ARBA00023110"/>
    </source>
</evidence>
<evidence type="ECO:0000313" key="9">
    <source>
        <dbReference type="Proteomes" id="UP000664277"/>
    </source>
</evidence>
<comment type="function">
    <text evidence="1">PPIases accelerate the folding of proteins. It catalyzes the cis-trans isomerization of proline imidic peptide bonds in oligopeptides.</text>
</comment>
<comment type="caution">
    <text evidence="8">The sequence shown here is derived from an EMBL/GenBank/DDBJ whole genome shotgun (WGS) entry which is preliminary data.</text>
</comment>
<keyword evidence="3" id="KW-0697">Rotamase</keyword>
<dbReference type="InterPro" id="IPR002130">
    <property type="entry name" value="Cyclophilin-type_PPIase_dom"/>
</dbReference>
<evidence type="ECO:0000256" key="6">
    <source>
        <dbReference type="SAM" id="Phobius"/>
    </source>
</evidence>
<dbReference type="PANTHER" id="PTHR45625:SF4">
    <property type="entry name" value="PEPTIDYLPROLYL ISOMERASE DOMAIN AND WD REPEAT-CONTAINING PROTEIN 1"/>
    <property type="match status" value="1"/>
</dbReference>
<dbReference type="InterPro" id="IPR029000">
    <property type="entry name" value="Cyclophilin-like_dom_sf"/>
</dbReference>
<evidence type="ECO:0000256" key="2">
    <source>
        <dbReference type="ARBA" id="ARBA00013194"/>
    </source>
</evidence>
<dbReference type="Pfam" id="PF00160">
    <property type="entry name" value="Pro_isomerase"/>
    <property type="match status" value="1"/>
</dbReference>
<reference evidence="8" key="1">
    <citation type="submission" date="2021-02" db="EMBL/GenBank/DDBJ databases">
        <title>Genome-Resolved Metagenomics of a Microbial Community Performing Photosynthetic Biological Nutrient Removal.</title>
        <authorList>
            <person name="Mcdaniel E.A."/>
        </authorList>
    </citation>
    <scope>NUCLEOTIDE SEQUENCE</scope>
    <source>
        <strain evidence="8">UWPOB_OBS1</strain>
    </source>
</reference>
<dbReference type="CDD" id="cd00317">
    <property type="entry name" value="cyclophilin"/>
    <property type="match status" value="1"/>
</dbReference>
<feature type="region of interest" description="Disordered" evidence="5">
    <location>
        <begin position="205"/>
        <end position="254"/>
    </location>
</feature>
<sequence length="402" mass="42271">MSRFEPIHRILQPSTWSGAFPGLLSPRNYHSRKRLPGLLFSGVLNLVMLRSAIWRSVMLRSARLRSCILFSRTLLSGILLAGLLEVGYGTHQPAFAQEPDAIPPEVILPLPGASNSTGAASSGGMTPASQSTAASYGRGQVGQVSGNALGISNPNQMVPGQVLNNQQAAGNAAAGFAPINFTPQPGQPNPFALRPVDLLRKQPGTTFAPNGEAAGNVFGGPPPGSSAYRAAPPGAGTSLQSMNQSASQDSSDPTCVLETSKGRIVIRLFQKYAPITVKAFTEMANSGFYNGLKFHRVEPGFVVQGGCPVGNGTGNYVPQGSNQPRFLPLEVSPFLKHNAPGVVAMARQPNDVNTSSCQFYITLNPQPALDQKYTVIGGVLQGMDVVRSIAIGDQIISVSVNP</sequence>
<keyword evidence="6" id="KW-1133">Transmembrane helix</keyword>
<dbReference type="GO" id="GO:0003755">
    <property type="term" value="F:peptidyl-prolyl cis-trans isomerase activity"/>
    <property type="evidence" value="ECO:0007669"/>
    <property type="project" value="UniProtKB-KW"/>
</dbReference>
<evidence type="ECO:0000259" key="7">
    <source>
        <dbReference type="PROSITE" id="PS50072"/>
    </source>
</evidence>
<evidence type="ECO:0000313" key="8">
    <source>
        <dbReference type="EMBL" id="MBN8660443.1"/>
    </source>
</evidence>
<name>A0A8J7PEX5_9BACT</name>
<dbReference type="PRINTS" id="PR00153">
    <property type="entry name" value="CSAPPISMRASE"/>
</dbReference>
<feature type="transmembrane region" description="Helical" evidence="6">
    <location>
        <begin position="38"/>
        <end position="57"/>
    </location>
</feature>
<keyword evidence="6" id="KW-0472">Membrane</keyword>
<dbReference type="PANTHER" id="PTHR45625">
    <property type="entry name" value="PEPTIDYL-PROLYL CIS-TRANS ISOMERASE-RELATED"/>
    <property type="match status" value="1"/>
</dbReference>
<organism evidence="8 9">
    <name type="scientific">Candidatus Obscuribacter phosphatis</name>
    <dbReference type="NCBI Taxonomy" id="1906157"/>
    <lineage>
        <taxon>Bacteria</taxon>
        <taxon>Bacillati</taxon>
        <taxon>Candidatus Melainabacteria</taxon>
        <taxon>Candidatus Obscuribacterales</taxon>
        <taxon>Candidatus Obscuribacteraceae</taxon>
        <taxon>Candidatus Obscuribacter</taxon>
    </lineage>
</organism>
<protein>
    <recommendedName>
        <fullName evidence="2">peptidylprolyl isomerase</fullName>
        <ecNumber evidence="2">5.2.1.8</ecNumber>
    </recommendedName>
</protein>
<keyword evidence="6" id="KW-0812">Transmembrane</keyword>
<evidence type="ECO:0000256" key="5">
    <source>
        <dbReference type="SAM" id="MobiDB-lite"/>
    </source>
</evidence>
<feature type="compositionally biased region" description="Polar residues" evidence="5">
    <location>
        <begin position="237"/>
        <end position="253"/>
    </location>
</feature>
<evidence type="ECO:0000256" key="4">
    <source>
        <dbReference type="ARBA" id="ARBA00023235"/>
    </source>
</evidence>
<dbReference type="PROSITE" id="PS50072">
    <property type="entry name" value="CSA_PPIASE_2"/>
    <property type="match status" value="1"/>
</dbReference>
<evidence type="ECO:0000256" key="1">
    <source>
        <dbReference type="ARBA" id="ARBA00002388"/>
    </source>
</evidence>
<gene>
    <name evidence="8" type="ORF">J0M35_08790</name>
</gene>
<dbReference type="Gene3D" id="2.40.100.10">
    <property type="entry name" value="Cyclophilin-like"/>
    <property type="match status" value="1"/>
</dbReference>